<keyword evidence="3" id="KW-0597">Phosphoprotein</keyword>
<dbReference type="SMART" id="SM00448">
    <property type="entry name" value="REC"/>
    <property type="match status" value="1"/>
</dbReference>
<evidence type="ECO:0000256" key="1">
    <source>
        <dbReference type="ARBA" id="ARBA00018672"/>
    </source>
</evidence>
<sequence length="246" mass="29159">MKPKILIYNDSQLQRQNLIDFLTELNMPMEIYESENEEDVLKKIKEQKFDAMISDIMIKKELTINLIKKIRETYPSIYIVFVSAYKDFIMDAVAECHCYDYISKPVNKERFQGTMKLILERVLEENSIHKEESNQKNLIVNYNNQSFIIPIDKILFIEQCGYLSIIHTLDGIYRCVSTLIRLYNELNDDFFLAHKSFLVNIKNVSHVSYNRRTSGDIFFDQYDKTALLSVRKKSEFKKALLNYNKQ</sequence>
<dbReference type="InterPro" id="IPR001789">
    <property type="entry name" value="Sig_transdc_resp-reg_receiver"/>
</dbReference>
<accession>A0ABZ2Y769</accession>
<dbReference type="Gene3D" id="3.40.50.2300">
    <property type="match status" value="1"/>
</dbReference>
<keyword evidence="6" id="KW-0238">DNA-binding</keyword>
<dbReference type="PROSITE" id="PS50110">
    <property type="entry name" value="RESPONSE_REGULATORY"/>
    <property type="match status" value="1"/>
</dbReference>
<comment type="function">
    <text evidence="2">May play the central regulatory role in sporulation. It may be an element of the effector pathway responsible for the activation of sporulation genes in response to nutritional stress. Spo0A may act in concert with spo0H (a sigma factor) to control the expression of some genes that are critical to the sporulation process.</text>
</comment>
<dbReference type="GO" id="GO:0003677">
    <property type="term" value="F:DNA binding"/>
    <property type="evidence" value="ECO:0007669"/>
    <property type="project" value="UniProtKB-KW"/>
</dbReference>
<dbReference type="Proteomes" id="UP001486565">
    <property type="component" value="Chromosome"/>
</dbReference>
<evidence type="ECO:0000259" key="4">
    <source>
        <dbReference type="PROSITE" id="PS50110"/>
    </source>
</evidence>
<organism evidence="6 7">
    <name type="scientific">Defluviitalea saccharophila</name>
    <dbReference type="NCBI Taxonomy" id="879970"/>
    <lineage>
        <taxon>Bacteria</taxon>
        <taxon>Bacillati</taxon>
        <taxon>Bacillota</taxon>
        <taxon>Clostridia</taxon>
        <taxon>Lachnospirales</taxon>
        <taxon>Defluviitaleaceae</taxon>
        <taxon>Defluviitalea</taxon>
    </lineage>
</organism>
<dbReference type="InterPro" id="IPR007492">
    <property type="entry name" value="LytTR_DNA-bd_dom"/>
</dbReference>
<dbReference type="PROSITE" id="PS50930">
    <property type="entry name" value="HTH_LYTTR"/>
    <property type="match status" value="1"/>
</dbReference>
<evidence type="ECO:0000259" key="5">
    <source>
        <dbReference type="PROSITE" id="PS50930"/>
    </source>
</evidence>
<dbReference type="SMART" id="SM00850">
    <property type="entry name" value="LytTR"/>
    <property type="match status" value="1"/>
</dbReference>
<dbReference type="Gene3D" id="2.40.50.1020">
    <property type="entry name" value="LytTr DNA-binding domain"/>
    <property type="match status" value="1"/>
</dbReference>
<dbReference type="InterPro" id="IPR046947">
    <property type="entry name" value="LytR-like"/>
</dbReference>
<dbReference type="InterPro" id="IPR011006">
    <property type="entry name" value="CheY-like_superfamily"/>
</dbReference>
<feature type="modified residue" description="4-aspartylphosphate" evidence="3">
    <location>
        <position position="55"/>
    </location>
</feature>
<feature type="domain" description="Response regulatory" evidence="4">
    <location>
        <begin position="4"/>
        <end position="119"/>
    </location>
</feature>
<dbReference type="Pfam" id="PF00072">
    <property type="entry name" value="Response_reg"/>
    <property type="match status" value="1"/>
</dbReference>
<evidence type="ECO:0000313" key="6">
    <source>
        <dbReference type="EMBL" id="WZL71196.1"/>
    </source>
</evidence>
<evidence type="ECO:0000313" key="7">
    <source>
        <dbReference type="Proteomes" id="UP001486565"/>
    </source>
</evidence>
<protein>
    <recommendedName>
        <fullName evidence="1">Stage 0 sporulation protein A homolog</fullName>
    </recommendedName>
</protein>
<dbReference type="Pfam" id="PF04397">
    <property type="entry name" value="LytTR"/>
    <property type="match status" value="1"/>
</dbReference>
<keyword evidence="7" id="KW-1185">Reference proteome</keyword>
<dbReference type="PANTHER" id="PTHR37299">
    <property type="entry name" value="TRANSCRIPTIONAL REGULATOR-RELATED"/>
    <property type="match status" value="1"/>
</dbReference>
<dbReference type="PANTHER" id="PTHR37299:SF1">
    <property type="entry name" value="STAGE 0 SPORULATION PROTEIN A HOMOLOG"/>
    <property type="match status" value="1"/>
</dbReference>
<name>A0ABZ2Y769_9FIRM</name>
<dbReference type="SUPFAM" id="SSF52172">
    <property type="entry name" value="CheY-like"/>
    <property type="match status" value="1"/>
</dbReference>
<evidence type="ECO:0000256" key="2">
    <source>
        <dbReference type="ARBA" id="ARBA00024867"/>
    </source>
</evidence>
<evidence type="ECO:0000256" key="3">
    <source>
        <dbReference type="PROSITE-ProRule" id="PRU00169"/>
    </source>
</evidence>
<dbReference type="RefSeq" id="WP_341878158.1">
    <property type="nucleotide sequence ID" value="NZ_CP121687.1"/>
</dbReference>
<proteinExistence type="predicted"/>
<reference evidence="6 7" key="1">
    <citation type="submission" date="2023-03" db="EMBL/GenBank/DDBJ databases">
        <title>Novel Species.</title>
        <authorList>
            <person name="Ma S."/>
        </authorList>
    </citation>
    <scope>NUCLEOTIDE SEQUENCE [LARGE SCALE GENOMIC DNA]</scope>
    <source>
        <strain evidence="6 7">LIND6LT2</strain>
    </source>
</reference>
<feature type="domain" description="HTH LytTR-type" evidence="5">
    <location>
        <begin position="138"/>
        <end position="242"/>
    </location>
</feature>
<gene>
    <name evidence="6" type="ORF">QBE51_06670</name>
</gene>
<dbReference type="EMBL" id="CP121687">
    <property type="protein sequence ID" value="WZL71196.1"/>
    <property type="molecule type" value="Genomic_DNA"/>
</dbReference>